<dbReference type="Proteomes" id="UP000028045">
    <property type="component" value="Unassembled WGS sequence"/>
</dbReference>
<evidence type="ECO:0000256" key="6">
    <source>
        <dbReference type="ARBA" id="ARBA00022722"/>
    </source>
</evidence>
<evidence type="ECO:0000256" key="19">
    <source>
        <dbReference type="ARBA" id="ARBA00023172"/>
    </source>
</evidence>
<dbReference type="GO" id="GO:0004519">
    <property type="term" value="F:endonuclease activity"/>
    <property type="evidence" value="ECO:0007669"/>
    <property type="project" value="UniProtKB-KW"/>
</dbReference>
<evidence type="ECO:0000256" key="18">
    <source>
        <dbReference type="ARBA" id="ARBA00023125"/>
    </source>
</evidence>
<name>A0A084B4V7_STACB</name>
<dbReference type="GO" id="GO:0015074">
    <property type="term" value="P:DNA integration"/>
    <property type="evidence" value="ECO:0007669"/>
    <property type="project" value="UniProtKB-KW"/>
</dbReference>
<dbReference type="InterPro" id="IPR012337">
    <property type="entry name" value="RNaseH-like_sf"/>
</dbReference>
<keyword evidence="4" id="KW-0645">Protease</keyword>
<protein>
    <recommendedName>
        <fullName evidence="23">Integrase catalytic domain-containing protein</fullName>
    </recommendedName>
</protein>
<evidence type="ECO:0000256" key="9">
    <source>
        <dbReference type="ARBA" id="ARBA00022759"/>
    </source>
</evidence>
<keyword evidence="15" id="KW-0695">RNA-directed DNA polymerase</keyword>
<dbReference type="GO" id="GO:0006310">
    <property type="term" value="P:DNA recombination"/>
    <property type="evidence" value="ECO:0007669"/>
    <property type="project" value="UniProtKB-KW"/>
</dbReference>
<dbReference type="EMBL" id="KL648068">
    <property type="protein sequence ID" value="KEY72586.1"/>
    <property type="molecule type" value="Genomic_DNA"/>
</dbReference>
<evidence type="ECO:0000256" key="10">
    <source>
        <dbReference type="ARBA" id="ARBA00022801"/>
    </source>
</evidence>
<dbReference type="HOGENOM" id="CLU_452826_0_0_1"/>
<evidence type="ECO:0000256" key="16">
    <source>
        <dbReference type="ARBA" id="ARBA00022932"/>
    </source>
</evidence>
<keyword evidence="14" id="KW-0229">DNA integration</keyword>
<evidence type="ECO:0000256" key="4">
    <source>
        <dbReference type="ARBA" id="ARBA00022670"/>
    </source>
</evidence>
<dbReference type="InterPro" id="IPR001584">
    <property type="entry name" value="Integrase_cat-core"/>
</dbReference>
<evidence type="ECO:0000256" key="3">
    <source>
        <dbReference type="ARBA" id="ARBA00022612"/>
    </source>
</evidence>
<reference evidence="24 25" key="1">
    <citation type="journal article" date="2014" name="BMC Genomics">
        <title>Comparative genome sequencing reveals chemotype-specific gene clusters in the toxigenic black mold Stachybotrys.</title>
        <authorList>
            <person name="Semeiks J."/>
            <person name="Borek D."/>
            <person name="Otwinowski Z."/>
            <person name="Grishin N.V."/>
        </authorList>
    </citation>
    <scope>NUCLEOTIDE SEQUENCE [LARGE SCALE GENOMIC DNA]</scope>
    <source>
        <strain evidence="25">CBS 109288 / IBT 7711</strain>
    </source>
</reference>
<feature type="region of interest" description="Disordered" evidence="22">
    <location>
        <begin position="147"/>
        <end position="177"/>
    </location>
</feature>
<dbReference type="PANTHER" id="PTHR42648:SF11">
    <property type="entry name" value="TRANSPOSON TY4-P GAG-POL POLYPROTEIN"/>
    <property type="match status" value="1"/>
</dbReference>
<keyword evidence="16" id="KW-0808">Transferase</keyword>
<keyword evidence="12" id="KW-0460">Magnesium</keyword>
<evidence type="ECO:0000256" key="5">
    <source>
        <dbReference type="ARBA" id="ARBA00022695"/>
    </source>
</evidence>
<organism evidence="24 25">
    <name type="scientific">Stachybotrys chartarum (strain CBS 109288 / IBT 7711)</name>
    <name type="common">Toxic black mold</name>
    <name type="synonym">Stilbospora chartarum</name>
    <dbReference type="NCBI Taxonomy" id="1280523"/>
    <lineage>
        <taxon>Eukaryota</taxon>
        <taxon>Fungi</taxon>
        <taxon>Dikarya</taxon>
        <taxon>Ascomycota</taxon>
        <taxon>Pezizomycotina</taxon>
        <taxon>Sordariomycetes</taxon>
        <taxon>Hypocreomycetidae</taxon>
        <taxon>Hypocreales</taxon>
        <taxon>Stachybotryaceae</taxon>
        <taxon>Stachybotrys</taxon>
    </lineage>
</organism>
<dbReference type="OrthoDB" id="5039078at2759"/>
<keyword evidence="5" id="KW-0548">Nucleotidyltransferase</keyword>
<evidence type="ECO:0000256" key="12">
    <source>
        <dbReference type="ARBA" id="ARBA00022842"/>
    </source>
</evidence>
<evidence type="ECO:0000256" key="2">
    <source>
        <dbReference type="ARBA" id="ARBA00022578"/>
    </source>
</evidence>
<feature type="region of interest" description="Disordered" evidence="22">
    <location>
        <begin position="192"/>
        <end position="247"/>
    </location>
</feature>
<dbReference type="GO" id="GO:0032196">
    <property type="term" value="P:transposition"/>
    <property type="evidence" value="ECO:0007669"/>
    <property type="project" value="UniProtKB-KW"/>
</dbReference>
<evidence type="ECO:0000256" key="17">
    <source>
        <dbReference type="ARBA" id="ARBA00023113"/>
    </source>
</evidence>
<proteinExistence type="predicted"/>
<evidence type="ECO:0000256" key="15">
    <source>
        <dbReference type="ARBA" id="ARBA00022918"/>
    </source>
</evidence>
<keyword evidence="3" id="KW-1188">Viral release from host cell</keyword>
<keyword evidence="7" id="KW-0479">Metal-binding</keyword>
<dbReference type="AlphaFoldDB" id="A0A084B4V7"/>
<evidence type="ECO:0000313" key="25">
    <source>
        <dbReference type="Proteomes" id="UP000028045"/>
    </source>
</evidence>
<evidence type="ECO:0000256" key="11">
    <source>
        <dbReference type="ARBA" id="ARBA00022840"/>
    </source>
</evidence>
<keyword evidence="25" id="KW-1185">Reference proteome</keyword>
<evidence type="ECO:0000313" key="24">
    <source>
        <dbReference type="EMBL" id="KEY72586.1"/>
    </source>
</evidence>
<keyword evidence="2" id="KW-0815">Transposition</keyword>
<evidence type="ECO:0000259" key="23">
    <source>
        <dbReference type="PROSITE" id="PS50994"/>
    </source>
</evidence>
<accession>A0A084B4V7</accession>
<feature type="compositionally biased region" description="Polar residues" evidence="22">
    <location>
        <begin position="163"/>
        <end position="177"/>
    </location>
</feature>
<keyword evidence="8" id="KW-0547">Nucleotide-binding</keyword>
<dbReference type="GO" id="GO:0003677">
    <property type="term" value="F:DNA binding"/>
    <property type="evidence" value="ECO:0007669"/>
    <property type="project" value="UniProtKB-KW"/>
</dbReference>
<dbReference type="GO" id="GO:0046872">
    <property type="term" value="F:metal ion binding"/>
    <property type="evidence" value="ECO:0007669"/>
    <property type="project" value="UniProtKB-KW"/>
</dbReference>
<evidence type="ECO:0000256" key="8">
    <source>
        <dbReference type="ARBA" id="ARBA00022741"/>
    </source>
</evidence>
<dbReference type="GO" id="GO:0005634">
    <property type="term" value="C:nucleus"/>
    <property type="evidence" value="ECO:0007669"/>
    <property type="project" value="UniProtKB-ARBA"/>
</dbReference>
<sequence>MDEGSDAPIWALHSLQAHDGACSLELNIQEHGEMRIEGRINYSSLAYIASIEPTAPHGVCDTNLIVTSYGNQRHMACQFALTQGVELRLAFVITEHKENRYNGQYNLRPDPQPAQQRRFLSENLYPHLSATLERFGYFQTWENNEATSNANYLPPKRLEPESAVTSDYSTSKSNLSTPSLTDLYDLQVLTEDSETASQAGRNSDQRRPSGGSKSSSKRRRQGSNSDDETPKEPAHGMLAIRGNRTLNSDRITELPDSEIPEVFFTALQAPEIGLMGAYSDALSQVYILDSGASQHMFWRPGNFSNRVPYTGPGVRGIADSLQPAESKGTYTLEALCEGRSTRVNFRNSLCAPALGVNLISVSALTKEGAEVTFTQTNATVKRCRRIRLDLAGENFSHEIRDFCQDRGIYLSTSDTEQHESNGLAERYQGHLKDMLTAALEGGRIKLELWDIVLTSGCIPIRNRSPTRNSDKTPYERWHGSIPDLDHLRVLSSPGWAKLIMKKQKKPEPTAEPVQLLGFKGSRSYVVINEQGRIYDTQDVQFNESALKRKLTDGEFPPAKKAEPLKPCIVLPDRPRKTQQTPTMNPVIVNFEDEVATIESLRPS</sequence>
<dbReference type="GO" id="GO:0003887">
    <property type="term" value="F:DNA-directed DNA polymerase activity"/>
    <property type="evidence" value="ECO:0007669"/>
    <property type="project" value="UniProtKB-KW"/>
</dbReference>
<evidence type="ECO:0000256" key="21">
    <source>
        <dbReference type="ARBA" id="ARBA00049244"/>
    </source>
</evidence>
<comment type="catalytic activity">
    <reaction evidence="20">
        <text>DNA(n) + a 2'-deoxyribonucleoside 5'-triphosphate = DNA(n+1) + diphosphate</text>
        <dbReference type="Rhea" id="RHEA:22508"/>
        <dbReference type="Rhea" id="RHEA-COMP:17339"/>
        <dbReference type="Rhea" id="RHEA-COMP:17340"/>
        <dbReference type="ChEBI" id="CHEBI:33019"/>
        <dbReference type="ChEBI" id="CHEBI:61560"/>
        <dbReference type="ChEBI" id="CHEBI:173112"/>
        <dbReference type="EC" id="2.7.7.49"/>
    </reaction>
</comment>
<dbReference type="InterPro" id="IPR054722">
    <property type="entry name" value="PolX-like_BBD"/>
</dbReference>
<dbReference type="GO" id="GO:0006508">
    <property type="term" value="P:proteolysis"/>
    <property type="evidence" value="ECO:0007669"/>
    <property type="project" value="UniProtKB-KW"/>
</dbReference>
<dbReference type="InterPro" id="IPR036397">
    <property type="entry name" value="RNaseH_sf"/>
</dbReference>
<dbReference type="GO" id="GO:0003723">
    <property type="term" value="F:RNA binding"/>
    <property type="evidence" value="ECO:0007669"/>
    <property type="project" value="UniProtKB-KW"/>
</dbReference>
<evidence type="ECO:0000256" key="13">
    <source>
        <dbReference type="ARBA" id="ARBA00022884"/>
    </source>
</evidence>
<evidence type="ECO:0000256" key="7">
    <source>
        <dbReference type="ARBA" id="ARBA00022723"/>
    </source>
</evidence>
<evidence type="ECO:0000256" key="1">
    <source>
        <dbReference type="ARBA" id="ARBA00002180"/>
    </source>
</evidence>
<dbReference type="GO" id="GO:0008233">
    <property type="term" value="F:peptidase activity"/>
    <property type="evidence" value="ECO:0007669"/>
    <property type="project" value="UniProtKB-KW"/>
</dbReference>
<comment type="catalytic activity">
    <reaction evidence="21">
        <text>DNA(n) + a 2'-deoxyribonucleoside 5'-triphosphate = DNA(n+1) + diphosphate</text>
        <dbReference type="Rhea" id="RHEA:22508"/>
        <dbReference type="Rhea" id="RHEA-COMP:17339"/>
        <dbReference type="Rhea" id="RHEA-COMP:17340"/>
        <dbReference type="ChEBI" id="CHEBI:33019"/>
        <dbReference type="ChEBI" id="CHEBI:61560"/>
        <dbReference type="ChEBI" id="CHEBI:173112"/>
        <dbReference type="EC" id="2.7.7.7"/>
    </reaction>
</comment>
<comment type="function">
    <text evidence="1">The aspartyl protease (PR) mediates the proteolytic cleavages of the Gag and Gag-Pol polyproteins after assembly of the VLP.</text>
</comment>
<keyword evidence="16" id="KW-0239">DNA-directed DNA polymerase</keyword>
<dbReference type="SUPFAM" id="SSF53098">
    <property type="entry name" value="Ribonuclease H-like"/>
    <property type="match status" value="1"/>
</dbReference>
<dbReference type="PANTHER" id="PTHR42648">
    <property type="entry name" value="TRANSPOSASE, PUTATIVE-RELATED"/>
    <property type="match status" value="1"/>
</dbReference>
<keyword evidence="13" id="KW-0694">RNA-binding</keyword>
<keyword evidence="18" id="KW-0238">DNA-binding</keyword>
<evidence type="ECO:0000256" key="20">
    <source>
        <dbReference type="ARBA" id="ARBA00048173"/>
    </source>
</evidence>
<dbReference type="GO" id="GO:0003964">
    <property type="term" value="F:RNA-directed DNA polymerase activity"/>
    <property type="evidence" value="ECO:0007669"/>
    <property type="project" value="UniProtKB-KW"/>
</dbReference>
<dbReference type="InterPro" id="IPR039537">
    <property type="entry name" value="Retrotran_Ty1/copia-like"/>
</dbReference>
<keyword evidence="10" id="KW-0378">Hydrolase</keyword>
<dbReference type="Gene3D" id="3.30.420.10">
    <property type="entry name" value="Ribonuclease H-like superfamily/Ribonuclease H"/>
    <property type="match status" value="1"/>
</dbReference>
<evidence type="ECO:0000256" key="22">
    <source>
        <dbReference type="SAM" id="MobiDB-lite"/>
    </source>
</evidence>
<dbReference type="Pfam" id="PF22936">
    <property type="entry name" value="Pol_BBD"/>
    <property type="match status" value="1"/>
</dbReference>
<gene>
    <name evidence="24" type="ORF">S7711_09747</name>
</gene>
<dbReference type="PROSITE" id="PS50994">
    <property type="entry name" value="INTEGRASE"/>
    <property type="match status" value="1"/>
</dbReference>
<keyword evidence="17" id="KW-0917">Virion maturation</keyword>
<keyword evidence="19" id="KW-0233">DNA recombination</keyword>
<keyword evidence="11" id="KW-0067">ATP-binding</keyword>
<keyword evidence="9" id="KW-0255">Endonuclease</keyword>
<keyword evidence="6" id="KW-0540">Nuclease</keyword>
<dbReference type="GO" id="GO:0005524">
    <property type="term" value="F:ATP binding"/>
    <property type="evidence" value="ECO:0007669"/>
    <property type="project" value="UniProtKB-KW"/>
</dbReference>
<evidence type="ECO:0000256" key="14">
    <source>
        <dbReference type="ARBA" id="ARBA00022908"/>
    </source>
</evidence>
<feature type="domain" description="Integrase catalytic" evidence="23">
    <location>
        <begin position="392"/>
        <end position="481"/>
    </location>
</feature>